<evidence type="ECO:0000313" key="2">
    <source>
        <dbReference type="EMBL" id="GAI76502.1"/>
    </source>
</evidence>
<keyword evidence="1" id="KW-0472">Membrane</keyword>
<dbReference type="EMBL" id="BARW01014503">
    <property type="protein sequence ID" value="GAI76502.1"/>
    <property type="molecule type" value="Genomic_DNA"/>
</dbReference>
<keyword evidence="1" id="KW-0812">Transmembrane</keyword>
<gene>
    <name evidence="2" type="ORF">S12H4_25686</name>
</gene>
<accession>X1R709</accession>
<protein>
    <submittedName>
        <fullName evidence="2">Uncharacterized protein</fullName>
    </submittedName>
</protein>
<dbReference type="AlphaFoldDB" id="X1R709"/>
<comment type="caution">
    <text evidence="2">The sequence shown here is derived from an EMBL/GenBank/DDBJ whole genome shotgun (WGS) entry which is preliminary data.</text>
</comment>
<evidence type="ECO:0000256" key="1">
    <source>
        <dbReference type="SAM" id="Phobius"/>
    </source>
</evidence>
<feature type="transmembrane region" description="Helical" evidence="1">
    <location>
        <begin position="28"/>
        <end position="48"/>
    </location>
</feature>
<organism evidence="2">
    <name type="scientific">marine sediment metagenome</name>
    <dbReference type="NCBI Taxonomy" id="412755"/>
    <lineage>
        <taxon>unclassified sequences</taxon>
        <taxon>metagenomes</taxon>
        <taxon>ecological metagenomes</taxon>
    </lineage>
</organism>
<name>X1R709_9ZZZZ</name>
<keyword evidence="1" id="KW-1133">Transmembrane helix</keyword>
<sequence length="95" mass="11071">MKKRGKKSFSLRKEYRDSWNYIKASRNFIYIAIGIFLIFGLIGFFIPAPDFLAEQILDFVRELLEKTQDMSQIGLIQFIFFNNLKGSASSYSNLT</sequence>
<reference evidence="2" key="1">
    <citation type="journal article" date="2014" name="Front. Microbiol.">
        <title>High frequency of phylogenetically diverse reductive dehalogenase-homologous genes in deep subseafloor sedimentary metagenomes.</title>
        <authorList>
            <person name="Kawai M."/>
            <person name="Futagami T."/>
            <person name="Toyoda A."/>
            <person name="Takaki Y."/>
            <person name="Nishi S."/>
            <person name="Hori S."/>
            <person name="Arai W."/>
            <person name="Tsubouchi T."/>
            <person name="Morono Y."/>
            <person name="Uchiyama I."/>
            <person name="Ito T."/>
            <person name="Fujiyama A."/>
            <person name="Inagaki F."/>
            <person name="Takami H."/>
        </authorList>
    </citation>
    <scope>NUCLEOTIDE SEQUENCE</scope>
    <source>
        <strain evidence="2">Expedition CK06-06</strain>
    </source>
</reference>
<proteinExistence type="predicted"/>